<proteinExistence type="predicted"/>
<keyword evidence="3" id="KW-1185">Reference proteome</keyword>
<evidence type="ECO:0000313" key="2">
    <source>
        <dbReference type="EMBL" id="CAL8129457.1"/>
    </source>
</evidence>
<keyword evidence="1" id="KW-0732">Signal</keyword>
<reference evidence="2 3" key="1">
    <citation type="submission" date="2024-08" db="EMBL/GenBank/DDBJ databases">
        <authorList>
            <person name="Cucini C."/>
            <person name="Frati F."/>
        </authorList>
    </citation>
    <scope>NUCLEOTIDE SEQUENCE [LARGE SCALE GENOMIC DNA]</scope>
</reference>
<evidence type="ECO:0000313" key="3">
    <source>
        <dbReference type="Proteomes" id="UP001642540"/>
    </source>
</evidence>
<sequence length="222" mass="25004">MGLFFNLIVLLSAVTLISAVPLQFRVPITVVQSPYPGAGSNTHFGVTGQCIYIQYNNIATEIRLTRPSNNQETFKIYYFSTSCFEYPSNPIRNETLLPSSVLIVNRRKPVCHFQLETSDAGPVDVTFYYGTNSRQTKRVSDGRHCMNRCSSQQTSLNFPHSVYFTRNGNPIEINNDIHLFTQGGCVPDKYLGIANTQKPYNLVENTQESGAQVKSFVIWEDV</sequence>
<feature type="chain" id="PRO_5046216827" evidence="1">
    <location>
        <begin position="20"/>
        <end position="222"/>
    </location>
</feature>
<dbReference type="EMBL" id="CAXLJM020000077">
    <property type="protein sequence ID" value="CAL8129457.1"/>
    <property type="molecule type" value="Genomic_DNA"/>
</dbReference>
<protein>
    <submittedName>
        <fullName evidence="2">Uncharacterized protein</fullName>
    </submittedName>
</protein>
<gene>
    <name evidence="2" type="ORF">ODALV1_LOCUS23189</name>
</gene>
<accession>A0ABP1RK82</accession>
<comment type="caution">
    <text evidence="2">The sequence shown here is derived from an EMBL/GenBank/DDBJ whole genome shotgun (WGS) entry which is preliminary data.</text>
</comment>
<dbReference type="Proteomes" id="UP001642540">
    <property type="component" value="Unassembled WGS sequence"/>
</dbReference>
<feature type="signal peptide" evidence="1">
    <location>
        <begin position="1"/>
        <end position="19"/>
    </location>
</feature>
<organism evidence="2 3">
    <name type="scientific">Orchesella dallaii</name>
    <dbReference type="NCBI Taxonomy" id="48710"/>
    <lineage>
        <taxon>Eukaryota</taxon>
        <taxon>Metazoa</taxon>
        <taxon>Ecdysozoa</taxon>
        <taxon>Arthropoda</taxon>
        <taxon>Hexapoda</taxon>
        <taxon>Collembola</taxon>
        <taxon>Entomobryomorpha</taxon>
        <taxon>Entomobryoidea</taxon>
        <taxon>Orchesellidae</taxon>
        <taxon>Orchesellinae</taxon>
        <taxon>Orchesella</taxon>
    </lineage>
</organism>
<name>A0ABP1RK82_9HEXA</name>
<evidence type="ECO:0000256" key="1">
    <source>
        <dbReference type="SAM" id="SignalP"/>
    </source>
</evidence>